<protein>
    <submittedName>
        <fullName evidence="2">Uncharacterized protein</fullName>
    </submittedName>
</protein>
<keyword evidence="3" id="KW-1185">Reference proteome</keyword>
<dbReference type="EMBL" id="RCHS01000841">
    <property type="protein sequence ID" value="RMX56423.1"/>
    <property type="molecule type" value="Genomic_DNA"/>
</dbReference>
<dbReference type="Proteomes" id="UP000275408">
    <property type="component" value="Unassembled WGS sequence"/>
</dbReference>
<reference evidence="2 3" key="1">
    <citation type="journal article" date="2018" name="Sci. Rep.">
        <title>Comparative analysis of the Pocillopora damicornis genome highlights role of immune system in coral evolution.</title>
        <authorList>
            <person name="Cunning R."/>
            <person name="Bay R.A."/>
            <person name="Gillette P."/>
            <person name="Baker A.C."/>
            <person name="Traylor-Knowles N."/>
        </authorList>
    </citation>
    <scope>NUCLEOTIDE SEQUENCE [LARGE SCALE GENOMIC DNA]</scope>
    <source>
        <strain evidence="2">RSMAS</strain>
        <tissue evidence="2">Whole animal</tissue>
    </source>
</reference>
<dbReference type="AlphaFoldDB" id="A0A3M6URT6"/>
<evidence type="ECO:0000313" key="3">
    <source>
        <dbReference type="Proteomes" id="UP000275408"/>
    </source>
</evidence>
<proteinExistence type="predicted"/>
<organism evidence="2 3">
    <name type="scientific">Pocillopora damicornis</name>
    <name type="common">Cauliflower coral</name>
    <name type="synonym">Millepora damicornis</name>
    <dbReference type="NCBI Taxonomy" id="46731"/>
    <lineage>
        <taxon>Eukaryota</taxon>
        <taxon>Metazoa</taxon>
        <taxon>Cnidaria</taxon>
        <taxon>Anthozoa</taxon>
        <taxon>Hexacorallia</taxon>
        <taxon>Scleractinia</taxon>
        <taxon>Astrocoeniina</taxon>
        <taxon>Pocilloporidae</taxon>
        <taxon>Pocillopora</taxon>
    </lineage>
</organism>
<accession>A0A3M6URT6</accession>
<feature type="compositionally biased region" description="Basic residues" evidence="1">
    <location>
        <begin position="57"/>
        <end position="69"/>
    </location>
</feature>
<feature type="region of interest" description="Disordered" evidence="1">
    <location>
        <begin position="25"/>
        <end position="80"/>
    </location>
</feature>
<sequence length="80" mass="9292">MWIHQLQLNDIPRDQAVDAAIAQKITQKDVRGNPHGESSSSGVNQVKRDNVWSHGHSVGRRHRRKRSFRRWLNNHTFKGS</sequence>
<comment type="caution">
    <text evidence="2">The sequence shown here is derived from an EMBL/GenBank/DDBJ whole genome shotgun (WGS) entry which is preliminary data.</text>
</comment>
<evidence type="ECO:0000256" key="1">
    <source>
        <dbReference type="SAM" id="MobiDB-lite"/>
    </source>
</evidence>
<gene>
    <name evidence="2" type="ORF">pdam_00008840</name>
</gene>
<name>A0A3M6URT6_POCDA</name>
<evidence type="ECO:0000313" key="2">
    <source>
        <dbReference type="EMBL" id="RMX56423.1"/>
    </source>
</evidence>